<name>A0A8A0RPM2_9FIRM</name>
<dbReference type="PANTHER" id="PTHR34504:SF4">
    <property type="entry name" value="ANTITOXIN HICB"/>
    <property type="match status" value="1"/>
</dbReference>
<evidence type="ECO:0000259" key="1">
    <source>
        <dbReference type="Pfam" id="PF15919"/>
    </source>
</evidence>
<reference evidence="2" key="1">
    <citation type="submission" date="2020-07" db="EMBL/GenBank/DDBJ databases">
        <title>Koleobacter methoxysyntrophicus gen. nov., sp. nov., a novel anaerobic bacterium isolated from deep subsurface oil field and proposal of Koleobacterales ord. nov. in the phylum Firmicutes.</title>
        <authorList>
            <person name="Sakamoto S."/>
            <person name="Tamaki H."/>
        </authorList>
    </citation>
    <scope>NUCLEOTIDE SEQUENCE</scope>
    <source>
        <strain evidence="2">NRmbB1</strain>
    </source>
</reference>
<dbReference type="InterPro" id="IPR051404">
    <property type="entry name" value="TA_system_antitoxin"/>
</dbReference>
<evidence type="ECO:0000313" key="3">
    <source>
        <dbReference type="Proteomes" id="UP000662904"/>
    </source>
</evidence>
<evidence type="ECO:0000313" key="2">
    <source>
        <dbReference type="EMBL" id="QSQ09459.1"/>
    </source>
</evidence>
<accession>A0A8A0RPM2</accession>
<proteinExistence type="predicted"/>
<organism evidence="2 3">
    <name type="scientific">Koleobacter methoxysyntrophicus</name>
    <dbReference type="NCBI Taxonomy" id="2751313"/>
    <lineage>
        <taxon>Bacteria</taxon>
        <taxon>Bacillati</taxon>
        <taxon>Bacillota</taxon>
        <taxon>Clostridia</taxon>
        <taxon>Koleobacterales</taxon>
        <taxon>Koleobacteraceae</taxon>
        <taxon>Koleobacter</taxon>
    </lineage>
</organism>
<dbReference type="InterPro" id="IPR031807">
    <property type="entry name" value="HicB-like"/>
</dbReference>
<dbReference type="AlphaFoldDB" id="A0A8A0RPM2"/>
<protein>
    <recommendedName>
        <fullName evidence="1">HicB-like antitoxin of toxin-antitoxin system domain-containing protein</fullName>
    </recommendedName>
</protein>
<dbReference type="Proteomes" id="UP000662904">
    <property type="component" value="Chromosome"/>
</dbReference>
<dbReference type="Pfam" id="PF15919">
    <property type="entry name" value="HicB_lk_antitox"/>
    <property type="match status" value="1"/>
</dbReference>
<sequence>MKSYPVIIEQDGDGYVVSCPVFRGCYSQGSTIDEALKNIKEAIELCLDDEENPVLQF</sequence>
<dbReference type="EMBL" id="CP059066">
    <property type="protein sequence ID" value="QSQ09459.1"/>
    <property type="molecule type" value="Genomic_DNA"/>
</dbReference>
<dbReference type="SUPFAM" id="SSF143100">
    <property type="entry name" value="TTHA1013/TTHA0281-like"/>
    <property type="match status" value="1"/>
</dbReference>
<feature type="domain" description="HicB-like antitoxin of toxin-antitoxin system" evidence="1">
    <location>
        <begin position="4"/>
        <end position="49"/>
    </location>
</feature>
<dbReference type="PANTHER" id="PTHR34504">
    <property type="entry name" value="ANTITOXIN HICB"/>
    <property type="match status" value="1"/>
</dbReference>
<dbReference type="RefSeq" id="WP_206706818.1">
    <property type="nucleotide sequence ID" value="NZ_CP059066.1"/>
</dbReference>
<dbReference type="KEGG" id="kme:H0A61_01822"/>
<dbReference type="InterPro" id="IPR035069">
    <property type="entry name" value="TTHA1013/TTHA0281-like"/>
</dbReference>
<gene>
    <name evidence="2" type="ORF">H0A61_01822</name>
</gene>
<keyword evidence="3" id="KW-1185">Reference proteome</keyword>
<dbReference type="Gene3D" id="3.30.160.250">
    <property type="match status" value="1"/>
</dbReference>